<keyword evidence="2" id="KW-0418">Kinase</keyword>
<dbReference type="AlphaFoldDB" id="A0A7C3KE28"/>
<reference evidence="2" key="1">
    <citation type="journal article" date="2020" name="mSystems">
        <title>Genome- and Community-Level Interaction Insights into Carbon Utilization and Element Cycling Functions of Hydrothermarchaeota in Hydrothermal Sediment.</title>
        <authorList>
            <person name="Zhou Z."/>
            <person name="Liu Y."/>
            <person name="Xu W."/>
            <person name="Pan J."/>
            <person name="Luo Z.H."/>
            <person name="Li M."/>
        </authorList>
    </citation>
    <scope>NUCLEOTIDE SEQUENCE [LARGE SCALE GENOMIC DNA]</scope>
    <source>
        <strain evidence="2">SpSt-418</strain>
    </source>
</reference>
<dbReference type="PROSITE" id="PS50011">
    <property type="entry name" value="PROTEIN_KINASE_DOM"/>
    <property type="match status" value="1"/>
</dbReference>
<sequence>MNKILTGYTLQRVVHESLLTRVYAGIKHPDQQPVIVKVLKAEFPSLEEITRLRHEFEILQSLETPGVIQPIALESYQNGLALVLEDFGGIPLQQLIQQGSLQLDPFLDIAIQLASTVAVLHQTQVIHKDLNPHNILINPQSGEVKIIDFSIASHLSHENQAVANPNLLEGTLAYLSPEQTGRMNRTIDFRTDFYSLGVTFYEMLTGRLPYQASDPLELIHCHIAKTPEAPHQLDPAIPLVLSKLVMKLLAKTAEDRYQSALGLKADLVKCRQLLGQSKADSETGVLPIADFELGEVDCFSQFLIPQRLYGREVEVAALLKSFERVSTGTTEFVLVSGYSGIGKTSLVNEIHKPISRQRGHFISGKFDQLKRNIPYAALAQAFQDLMRQLLTESDEKIEAWRENLLRALGVNGQVIIDVIPEVERILGVQPAIAQLGIAESQNRFNRVFHRFLRVFSQPKHPLVIFLDDLQWADLPSLKLIEQLVTSPDSEYLLILGAYRDNEVNETHPLTHTLKQIDQAGVSTHRIILQPLEIVHVNQLIADTLHTDRKNTTAISDLLYKKTRGNPFFLAQLLKSLHQDNLLWFDFEQGAWQWDMAVLQGIQITENVIELMVN</sequence>
<dbReference type="Pfam" id="PF13191">
    <property type="entry name" value="AAA_16"/>
    <property type="match status" value="1"/>
</dbReference>
<dbReference type="InterPro" id="IPR027417">
    <property type="entry name" value="P-loop_NTPase"/>
</dbReference>
<proteinExistence type="predicted"/>
<dbReference type="PANTHER" id="PTHR43642">
    <property type="entry name" value="HYBRID SIGNAL TRANSDUCTION HISTIDINE KINASE G"/>
    <property type="match status" value="1"/>
</dbReference>
<dbReference type="CDD" id="cd14014">
    <property type="entry name" value="STKc_PknB_like"/>
    <property type="match status" value="1"/>
</dbReference>
<dbReference type="PANTHER" id="PTHR43642:SF1">
    <property type="entry name" value="HYBRID SIGNAL TRANSDUCTION HISTIDINE KINASE G"/>
    <property type="match status" value="1"/>
</dbReference>
<dbReference type="InterPro" id="IPR053159">
    <property type="entry name" value="Hybrid_Histidine_Kinase"/>
</dbReference>
<dbReference type="GO" id="GO:0005524">
    <property type="term" value="F:ATP binding"/>
    <property type="evidence" value="ECO:0007669"/>
    <property type="project" value="InterPro"/>
</dbReference>
<dbReference type="Gene3D" id="3.40.50.300">
    <property type="entry name" value="P-loop containing nucleotide triphosphate hydrolases"/>
    <property type="match status" value="1"/>
</dbReference>
<dbReference type="GO" id="GO:0004672">
    <property type="term" value="F:protein kinase activity"/>
    <property type="evidence" value="ECO:0007669"/>
    <property type="project" value="InterPro"/>
</dbReference>
<name>A0A7C3KE28_9CYAN</name>
<dbReference type="Pfam" id="PF00069">
    <property type="entry name" value="Pkinase"/>
    <property type="match status" value="1"/>
</dbReference>
<dbReference type="SUPFAM" id="SSF56112">
    <property type="entry name" value="Protein kinase-like (PK-like)"/>
    <property type="match status" value="1"/>
</dbReference>
<dbReference type="SUPFAM" id="SSF52540">
    <property type="entry name" value="P-loop containing nucleoside triphosphate hydrolases"/>
    <property type="match status" value="1"/>
</dbReference>
<dbReference type="EMBL" id="DSRU01000189">
    <property type="protein sequence ID" value="HFM98644.1"/>
    <property type="molecule type" value="Genomic_DNA"/>
</dbReference>
<dbReference type="InterPro" id="IPR000719">
    <property type="entry name" value="Prot_kinase_dom"/>
</dbReference>
<dbReference type="Gene3D" id="1.10.510.10">
    <property type="entry name" value="Transferase(Phosphotransferase) domain 1"/>
    <property type="match status" value="1"/>
</dbReference>
<feature type="domain" description="Protein kinase" evidence="1">
    <location>
        <begin position="8"/>
        <end position="268"/>
    </location>
</feature>
<dbReference type="InterPro" id="IPR041664">
    <property type="entry name" value="AAA_16"/>
</dbReference>
<evidence type="ECO:0000313" key="2">
    <source>
        <dbReference type="EMBL" id="HFM98644.1"/>
    </source>
</evidence>
<dbReference type="InterPro" id="IPR011009">
    <property type="entry name" value="Kinase-like_dom_sf"/>
</dbReference>
<evidence type="ECO:0000259" key="1">
    <source>
        <dbReference type="PROSITE" id="PS50011"/>
    </source>
</evidence>
<gene>
    <name evidence="2" type="ORF">ENR64_12990</name>
</gene>
<keyword evidence="2" id="KW-0808">Transferase</keyword>
<accession>A0A7C3KE28</accession>
<comment type="caution">
    <text evidence="2">The sequence shown here is derived from an EMBL/GenBank/DDBJ whole genome shotgun (WGS) entry which is preliminary data.</text>
</comment>
<organism evidence="2">
    <name type="scientific">Oscillatoriales cyanobacterium SpSt-418</name>
    <dbReference type="NCBI Taxonomy" id="2282169"/>
    <lineage>
        <taxon>Bacteria</taxon>
        <taxon>Bacillati</taxon>
        <taxon>Cyanobacteriota</taxon>
        <taxon>Cyanophyceae</taxon>
        <taxon>Oscillatoriophycideae</taxon>
        <taxon>Oscillatoriales</taxon>
    </lineage>
</organism>
<dbReference type="Gene3D" id="3.30.200.20">
    <property type="entry name" value="Phosphorylase Kinase, domain 1"/>
    <property type="match status" value="1"/>
</dbReference>
<protein>
    <submittedName>
        <fullName evidence="2">Serine/threonine-protein kinase PknK</fullName>
    </submittedName>
</protein>